<gene>
    <name evidence="2" type="ORF">F443_04181</name>
</gene>
<feature type="region of interest" description="Disordered" evidence="1">
    <location>
        <begin position="43"/>
        <end position="62"/>
    </location>
</feature>
<name>V9FQR7_PHYNI</name>
<dbReference type="EMBL" id="ANIZ01000765">
    <property type="protein sequence ID" value="ETI52767.1"/>
    <property type="molecule type" value="Genomic_DNA"/>
</dbReference>
<accession>V9FQR7</accession>
<organism evidence="2 3">
    <name type="scientific">Phytophthora nicotianae P1569</name>
    <dbReference type="NCBI Taxonomy" id="1317065"/>
    <lineage>
        <taxon>Eukaryota</taxon>
        <taxon>Sar</taxon>
        <taxon>Stramenopiles</taxon>
        <taxon>Oomycota</taxon>
        <taxon>Peronosporomycetes</taxon>
        <taxon>Peronosporales</taxon>
        <taxon>Peronosporaceae</taxon>
        <taxon>Phytophthora</taxon>
    </lineage>
</organism>
<evidence type="ECO:0000313" key="2">
    <source>
        <dbReference type="EMBL" id="ETI52767.1"/>
    </source>
</evidence>
<comment type="caution">
    <text evidence="2">The sequence shown here is derived from an EMBL/GenBank/DDBJ whole genome shotgun (WGS) entry which is preliminary data.</text>
</comment>
<dbReference type="HOGENOM" id="CLU_2908991_0_0_1"/>
<dbReference type="AlphaFoldDB" id="V9FQR7"/>
<proteinExistence type="predicted"/>
<reference evidence="2 3" key="1">
    <citation type="submission" date="2013-11" db="EMBL/GenBank/DDBJ databases">
        <title>The Genome Sequence of Phytophthora parasitica P1569.</title>
        <authorList>
            <consortium name="The Broad Institute Genomics Platform"/>
            <person name="Russ C."/>
            <person name="Tyler B."/>
            <person name="Panabieres F."/>
            <person name="Shan W."/>
            <person name="Tripathy S."/>
            <person name="Grunwald N."/>
            <person name="Machado M."/>
            <person name="Johnson C.S."/>
            <person name="Arredondo F."/>
            <person name="Hong C."/>
            <person name="Coffey M."/>
            <person name="Young S.K."/>
            <person name="Zeng Q."/>
            <person name="Gargeya S."/>
            <person name="Fitzgerald M."/>
            <person name="Abouelleil A."/>
            <person name="Alvarado L."/>
            <person name="Chapman S.B."/>
            <person name="Gainer-Dewar J."/>
            <person name="Goldberg J."/>
            <person name="Griggs A."/>
            <person name="Gujja S."/>
            <person name="Hansen M."/>
            <person name="Howarth C."/>
            <person name="Imamovic A."/>
            <person name="Ireland A."/>
            <person name="Larimer J."/>
            <person name="McCowan C."/>
            <person name="Murphy C."/>
            <person name="Pearson M."/>
            <person name="Poon T.W."/>
            <person name="Priest M."/>
            <person name="Roberts A."/>
            <person name="Saif S."/>
            <person name="Shea T."/>
            <person name="Sykes S."/>
            <person name="Wortman J."/>
            <person name="Nusbaum C."/>
            <person name="Birren B."/>
        </authorList>
    </citation>
    <scope>NUCLEOTIDE SEQUENCE [LARGE SCALE GENOMIC DNA]</scope>
    <source>
        <strain evidence="2 3">P1569</strain>
    </source>
</reference>
<keyword evidence="3" id="KW-1185">Reference proteome</keyword>
<dbReference type="Proteomes" id="UP000018721">
    <property type="component" value="Unassembled WGS sequence"/>
</dbReference>
<evidence type="ECO:0000313" key="3">
    <source>
        <dbReference type="Proteomes" id="UP000018721"/>
    </source>
</evidence>
<protein>
    <submittedName>
        <fullName evidence="2">Uncharacterized protein</fullName>
    </submittedName>
</protein>
<evidence type="ECO:0000256" key="1">
    <source>
        <dbReference type="SAM" id="MobiDB-lite"/>
    </source>
</evidence>
<sequence length="62" mass="7131">MLRQRDHDGAMRMIKIVLQKRIYSKKYYAFRSLARSLDPTEAAETVRNDAIDNETDDSAVVG</sequence>
<feature type="compositionally biased region" description="Acidic residues" evidence="1">
    <location>
        <begin position="51"/>
        <end position="62"/>
    </location>
</feature>